<protein>
    <submittedName>
        <fullName evidence="5">Nuclear export factor GLE1</fullName>
    </submittedName>
</protein>
<dbReference type="Pfam" id="PF07987">
    <property type="entry name" value="DUF1775"/>
    <property type="match status" value="1"/>
</dbReference>
<accession>A0A0H4KRK0</accession>
<dbReference type="InterPro" id="IPR012533">
    <property type="entry name" value="YcnI-copper_dom"/>
</dbReference>
<evidence type="ECO:0000259" key="4">
    <source>
        <dbReference type="Pfam" id="PF07987"/>
    </source>
</evidence>
<evidence type="ECO:0000313" key="5">
    <source>
        <dbReference type="EMBL" id="AKO95044.1"/>
    </source>
</evidence>
<dbReference type="AlphaFoldDB" id="A0A0H4KRK0"/>
<evidence type="ECO:0000313" key="6">
    <source>
        <dbReference type="Proteomes" id="UP000036202"/>
    </source>
</evidence>
<keyword evidence="3" id="KW-0732">Signal</keyword>
<feature type="region of interest" description="Disordered" evidence="1">
    <location>
        <begin position="157"/>
        <end position="180"/>
    </location>
</feature>
<feature type="compositionally biased region" description="Acidic residues" evidence="1">
    <location>
        <begin position="169"/>
        <end position="178"/>
    </location>
</feature>
<dbReference type="Proteomes" id="UP000036202">
    <property type="component" value="Chromosome"/>
</dbReference>
<keyword evidence="2" id="KW-0472">Membrane</keyword>
<dbReference type="Gene3D" id="2.60.40.2230">
    <property type="entry name" value="Uncharacterised protein YcnI-like PF07987, DUF1775"/>
    <property type="match status" value="1"/>
</dbReference>
<sequence length="207" mass="22294">MMKKKVTTILAALVLSTISFVGAASAHVVVYPQEVTQGSYEKFTVRVPTEKDIPTTKVKIDIPKDVEISRFEPKAGWTYELEKDSSGLIKSVTWTATGEGLSATEFGEFSMQGKVGDSAEKIAWKAYQTYKDGSVVAWEGPADAELPASVTKVVKGNTTTDAHGVATEETTDNEETEDNSTSNVPLILSIIAVILGAVALMRSFVKK</sequence>
<keyword evidence="6" id="KW-1185">Reference proteome</keyword>
<organism evidence="5 6">
    <name type="scientific">Priestia filamentosa</name>
    <dbReference type="NCBI Taxonomy" id="1402861"/>
    <lineage>
        <taxon>Bacteria</taxon>
        <taxon>Bacillati</taxon>
        <taxon>Bacillota</taxon>
        <taxon>Bacilli</taxon>
        <taxon>Bacillales</taxon>
        <taxon>Bacillaceae</taxon>
        <taxon>Priestia</taxon>
    </lineage>
</organism>
<feature type="domain" description="YncI copper-binding" evidence="4">
    <location>
        <begin position="27"/>
        <end position="145"/>
    </location>
</feature>
<evidence type="ECO:0000256" key="2">
    <source>
        <dbReference type="SAM" id="Phobius"/>
    </source>
</evidence>
<gene>
    <name evidence="5" type="ORF">BEH_10295</name>
</gene>
<feature type="chain" id="PRO_5043994146" evidence="3">
    <location>
        <begin position="24"/>
        <end position="207"/>
    </location>
</feature>
<dbReference type="CDD" id="cd08545">
    <property type="entry name" value="YcnI_like"/>
    <property type="match status" value="1"/>
</dbReference>
<feature type="transmembrane region" description="Helical" evidence="2">
    <location>
        <begin position="186"/>
        <end position="205"/>
    </location>
</feature>
<reference evidence="5 6" key="1">
    <citation type="journal article" date="2015" name="PLoS ONE">
        <title>Genome Sequence of Bacillus endophyticus and Analysis of Its Companion Mechanism in the Ketogulonigenium vulgare-Bacillus Strain Consortium.</title>
        <authorList>
            <person name="Jia N."/>
            <person name="Du J."/>
            <person name="Ding M.Z."/>
            <person name="Gao F."/>
            <person name="Yuan Y.J."/>
        </authorList>
    </citation>
    <scope>NUCLEOTIDE SEQUENCE [LARGE SCALE GENOMIC DNA]</scope>
    <source>
        <strain evidence="5 6">Hbe603</strain>
    </source>
</reference>
<evidence type="ECO:0000256" key="1">
    <source>
        <dbReference type="SAM" id="MobiDB-lite"/>
    </source>
</evidence>
<reference evidence="6" key="2">
    <citation type="submission" date="2015-06" db="EMBL/GenBank/DDBJ databases">
        <title>Genome Sequence of Bacillus endophyticus and Analysis of its Companion Mechanism in the Ketogulonigenium vulgare-Bacillus strain Consortium.</title>
        <authorList>
            <person name="Jia N."/>
            <person name="Du J."/>
            <person name="Ding M.-Z."/>
            <person name="Gao F."/>
            <person name="Yuan Y.-J."/>
        </authorList>
    </citation>
    <scope>NUCLEOTIDE SEQUENCE [LARGE SCALE GENOMIC DNA]</scope>
    <source>
        <strain evidence="6">Hbe603</strain>
    </source>
</reference>
<accession>A0A1X7E582</accession>
<keyword evidence="2" id="KW-0812">Transmembrane</keyword>
<keyword evidence="2" id="KW-1133">Transmembrane helix</keyword>
<dbReference type="InterPro" id="IPR038507">
    <property type="entry name" value="YcnI-like_sf"/>
</dbReference>
<dbReference type="KEGG" id="beo:BEH_10295"/>
<proteinExistence type="predicted"/>
<dbReference type="EMBL" id="CP011974">
    <property type="protein sequence ID" value="AKO95044.1"/>
    <property type="molecule type" value="Genomic_DNA"/>
</dbReference>
<feature type="signal peptide" evidence="3">
    <location>
        <begin position="1"/>
        <end position="23"/>
    </location>
</feature>
<evidence type="ECO:0000256" key="3">
    <source>
        <dbReference type="SAM" id="SignalP"/>
    </source>
</evidence>
<name>A0A0H4KRK0_9BACI</name>
<dbReference type="PATRIC" id="fig|135735.6.peg.2145"/>